<evidence type="ECO:0000313" key="2">
    <source>
        <dbReference type="EMBL" id="KAH0217470.1"/>
    </source>
</evidence>
<dbReference type="AlphaFoldDB" id="A0A9P8GCQ2"/>
<feature type="compositionally biased region" description="Basic residues" evidence="1">
    <location>
        <begin position="170"/>
        <end position="179"/>
    </location>
</feature>
<proteinExistence type="predicted"/>
<sequence>MASTTNLTDRENQLLVAIFQCLKSPPEVDLDKFAAISGYKTRASANTAFHKLKAKIGKAETDTEADGADAGEDAEADAEDTPVAPSATKKARGKKAAAIKTEEPETDEDDESEAIAIKAKPKSARAALSKKAAAQPAASVRRSARNSLKASKPSIKDESSGDSEEEVVKKRPITLKRGKIVYPTEEEMRNIPSTVAGAETPAATPEDAAANKNALKRATTEPGSDSDELANDTKRVKVDTDTVEHNVEPTVEPTDGVVETVTTTITSVVSTDPVVETYIVNDPETIDPSADITMAVDGASSDVDAEGDTDVASDVASNVASAATSGDHDDI</sequence>
<gene>
    <name evidence="2" type="ORF">KCV03_g7053</name>
</gene>
<name>A0A9P8GCQ2_AURME</name>
<accession>A0A9P8GCQ2</accession>
<feature type="compositionally biased region" description="Acidic residues" evidence="1">
    <location>
        <begin position="104"/>
        <end position="113"/>
    </location>
</feature>
<evidence type="ECO:0000313" key="3">
    <source>
        <dbReference type="Proteomes" id="UP000767238"/>
    </source>
</evidence>
<feature type="region of interest" description="Disordered" evidence="1">
    <location>
        <begin position="54"/>
        <end position="255"/>
    </location>
</feature>
<feature type="compositionally biased region" description="Low complexity" evidence="1">
    <location>
        <begin position="196"/>
        <end position="213"/>
    </location>
</feature>
<comment type="caution">
    <text evidence="2">The sequence shown here is derived from an EMBL/GenBank/DDBJ whole genome shotgun (WGS) entry which is preliminary data.</text>
</comment>
<dbReference type="OrthoDB" id="5403747at2759"/>
<organism evidence="2 3">
    <name type="scientific">Aureobasidium melanogenum</name>
    <name type="common">Aureobasidium pullulans var. melanogenum</name>
    <dbReference type="NCBI Taxonomy" id="46634"/>
    <lineage>
        <taxon>Eukaryota</taxon>
        <taxon>Fungi</taxon>
        <taxon>Dikarya</taxon>
        <taxon>Ascomycota</taxon>
        <taxon>Pezizomycotina</taxon>
        <taxon>Dothideomycetes</taxon>
        <taxon>Dothideomycetidae</taxon>
        <taxon>Dothideales</taxon>
        <taxon>Saccotheciaceae</taxon>
        <taxon>Aureobasidium</taxon>
    </lineage>
</organism>
<feature type="compositionally biased region" description="Acidic residues" evidence="1">
    <location>
        <begin position="62"/>
        <end position="80"/>
    </location>
</feature>
<feature type="compositionally biased region" description="Basic and acidic residues" evidence="1">
    <location>
        <begin position="231"/>
        <end position="247"/>
    </location>
</feature>
<dbReference type="EMBL" id="JAHFYH010000056">
    <property type="protein sequence ID" value="KAH0217470.1"/>
    <property type="molecule type" value="Genomic_DNA"/>
</dbReference>
<feature type="compositionally biased region" description="Low complexity" evidence="1">
    <location>
        <begin position="124"/>
        <end position="141"/>
    </location>
</feature>
<dbReference type="Proteomes" id="UP000767238">
    <property type="component" value="Unassembled WGS sequence"/>
</dbReference>
<reference evidence="2" key="2">
    <citation type="submission" date="2021-08" db="EMBL/GenBank/DDBJ databases">
        <authorList>
            <person name="Gostincar C."/>
            <person name="Sun X."/>
            <person name="Song Z."/>
            <person name="Gunde-Cimerman N."/>
        </authorList>
    </citation>
    <scope>NUCLEOTIDE SEQUENCE</scope>
    <source>
        <strain evidence="2">EXF-8016</strain>
    </source>
</reference>
<feature type="non-terminal residue" evidence="2">
    <location>
        <position position="1"/>
    </location>
</feature>
<protein>
    <submittedName>
        <fullName evidence="2">Uncharacterized protein</fullName>
    </submittedName>
</protein>
<reference evidence="2" key="1">
    <citation type="journal article" date="2021" name="J Fungi (Basel)">
        <title>Virulence traits and population genomics of the black yeast Aureobasidium melanogenum.</title>
        <authorList>
            <person name="Cernosa A."/>
            <person name="Sun X."/>
            <person name="Gostincar C."/>
            <person name="Fang C."/>
            <person name="Gunde-Cimerman N."/>
            <person name="Song Z."/>
        </authorList>
    </citation>
    <scope>NUCLEOTIDE SEQUENCE</scope>
    <source>
        <strain evidence="2">EXF-8016</strain>
    </source>
</reference>
<evidence type="ECO:0000256" key="1">
    <source>
        <dbReference type="SAM" id="MobiDB-lite"/>
    </source>
</evidence>